<proteinExistence type="predicted"/>
<dbReference type="AlphaFoldDB" id="K8Y4I8"/>
<dbReference type="Proteomes" id="UP000035800">
    <property type="component" value="Chromosome I"/>
</dbReference>
<reference evidence="1 2" key="1">
    <citation type="journal article" date="2012" name="Gene">
        <title>Sequence of Leptospira santarosai serovar Shermani genome and prediction of virulence-associated genes.</title>
        <authorList>
            <person name="Chou L.F."/>
            <person name="Chen Y.T."/>
            <person name="Lu C.W."/>
            <person name="Ko Y.C."/>
            <person name="Tang C.Y."/>
            <person name="Pan M.J."/>
            <person name="Tian Y.C."/>
            <person name="Chiu C.H."/>
            <person name="Hung C.C."/>
            <person name="Yang C.W."/>
        </authorList>
    </citation>
    <scope>NUCLEOTIDE SEQUENCE [LARGE SCALE GENOMIC DNA]</scope>
    <source>
        <strain evidence="1">LT 821</strain>
    </source>
</reference>
<evidence type="ECO:0000313" key="2">
    <source>
        <dbReference type="Proteomes" id="UP000035800"/>
    </source>
</evidence>
<sequence length="46" mass="5413">MMIIEPPFCDCDFALICEFWSCERPDFVSKSTLILTSFVSFEMNIR</sequence>
<dbReference type="KEGG" id="lst:LSS_04596"/>
<gene>
    <name evidence="1" type="ORF">LSS_04596</name>
</gene>
<organism evidence="1 2">
    <name type="scientific">Leptospira santarosai serovar Shermani str. LT 821</name>
    <dbReference type="NCBI Taxonomy" id="758847"/>
    <lineage>
        <taxon>Bacteria</taxon>
        <taxon>Pseudomonadati</taxon>
        <taxon>Spirochaetota</taxon>
        <taxon>Spirochaetia</taxon>
        <taxon>Leptospirales</taxon>
        <taxon>Leptospiraceae</taxon>
        <taxon>Leptospira</taxon>
    </lineage>
</organism>
<reference evidence="1 2" key="2">
    <citation type="journal article" date="2014" name="Emerg. Microbes Infect.">
        <title>Potential impact on kidney infection: a whole-genome analysis of Leptospira santarosai serovar Shermani.</title>
        <authorList>
            <person name="Chou L.F."/>
            <person name="Chen T.W."/>
            <person name="Ko Y.C."/>
            <person name="Pan M.J."/>
            <person name="Tian Y.C."/>
            <person name="Chiu C.H."/>
            <person name="Tang P."/>
            <person name="Hung C.C."/>
            <person name="Yang C.W."/>
        </authorList>
    </citation>
    <scope>NUCLEOTIDE SEQUENCE</scope>
    <source>
        <strain evidence="1 2">LT 821</strain>
    </source>
</reference>
<name>K8Y4I8_9LEPT</name>
<evidence type="ECO:0000313" key="1">
    <source>
        <dbReference type="EMBL" id="EKT87891.1"/>
    </source>
</evidence>
<protein>
    <submittedName>
        <fullName evidence="1">Uncharacterized protein</fullName>
    </submittedName>
</protein>
<dbReference type="EMBL" id="CP006694">
    <property type="protein sequence ID" value="EKT87891.1"/>
    <property type="molecule type" value="Genomic_DNA"/>
</dbReference>
<dbReference type="STRING" id="758847.LSS_04596"/>
<accession>K8Y4I8</accession>